<dbReference type="Pfam" id="PF02760">
    <property type="entry name" value="HIN"/>
    <property type="match status" value="1"/>
</dbReference>
<feature type="region of interest" description="Disordered" evidence="4">
    <location>
        <begin position="166"/>
        <end position="334"/>
    </location>
</feature>
<proteinExistence type="inferred from homology"/>
<dbReference type="RefSeq" id="XP_021095331.1">
    <property type="nucleotide sequence ID" value="XM_021239672.1"/>
</dbReference>
<comment type="subcellular location">
    <subcellularLocation>
        <location evidence="1">Nucleus</location>
    </subcellularLocation>
</comment>
<dbReference type="InterPro" id="IPR012340">
    <property type="entry name" value="NA-bd_OB-fold"/>
</dbReference>
<feature type="region of interest" description="Disordered" evidence="4">
    <location>
        <begin position="97"/>
        <end position="147"/>
    </location>
</feature>
<feature type="domain" description="HIN-200" evidence="6">
    <location>
        <begin position="324"/>
        <end position="523"/>
    </location>
</feature>
<dbReference type="InterPro" id="IPR011029">
    <property type="entry name" value="DEATH-like_dom_sf"/>
</dbReference>
<dbReference type="InterPro" id="IPR040205">
    <property type="entry name" value="HIN-200"/>
</dbReference>
<feature type="compositionally biased region" description="Polar residues" evidence="4">
    <location>
        <begin position="180"/>
        <end position="198"/>
    </location>
</feature>
<evidence type="ECO:0000259" key="5">
    <source>
        <dbReference type="PROSITE" id="PS50824"/>
    </source>
</evidence>
<dbReference type="PANTHER" id="PTHR12200">
    <property type="entry name" value="INTERFERON-INDUCIBLE PROTEIN AIM2 FAMILY MEMBER"/>
    <property type="match status" value="1"/>
</dbReference>
<keyword evidence="3" id="KW-0539">Nucleus</keyword>
<dbReference type="KEGG" id="hgl:101704976"/>
<evidence type="ECO:0000256" key="1">
    <source>
        <dbReference type="ARBA" id="ARBA00004123"/>
    </source>
</evidence>
<reference evidence="8 9" key="1">
    <citation type="submission" date="2025-04" db="UniProtKB">
        <authorList>
            <consortium name="RefSeq"/>
        </authorList>
    </citation>
    <scope>IDENTIFICATION</scope>
</reference>
<protein>
    <submittedName>
        <fullName evidence="8 9">Interferon-activable protein 203 isoform X1</fullName>
    </submittedName>
</protein>
<dbReference type="InterPro" id="IPR004020">
    <property type="entry name" value="DAPIN"/>
</dbReference>
<name>A0AAX6RHW2_HETGA</name>
<dbReference type="GeneID" id="101704976"/>
<keyword evidence="7" id="KW-1185">Reference proteome</keyword>
<dbReference type="Proteomes" id="UP000694906">
    <property type="component" value="Unplaced"/>
</dbReference>
<dbReference type="RefSeq" id="XP_021095334.1">
    <property type="nucleotide sequence ID" value="XM_021239675.1"/>
</dbReference>
<dbReference type="InterPro" id="IPR004021">
    <property type="entry name" value="HIN200/IF120x"/>
</dbReference>
<evidence type="ECO:0000256" key="2">
    <source>
        <dbReference type="ARBA" id="ARBA00008647"/>
    </source>
</evidence>
<evidence type="ECO:0000313" key="8">
    <source>
        <dbReference type="RefSeq" id="XP_021095331.1"/>
    </source>
</evidence>
<evidence type="ECO:0000256" key="3">
    <source>
        <dbReference type="ARBA" id="ARBA00023242"/>
    </source>
</evidence>
<dbReference type="Pfam" id="PF02758">
    <property type="entry name" value="PYRIN"/>
    <property type="match status" value="1"/>
</dbReference>
<dbReference type="PANTHER" id="PTHR12200:SF24">
    <property type="entry name" value="INTERFERON ACTIVATED GENE 207-RELATED"/>
    <property type="match status" value="1"/>
</dbReference>
<dbReference type="RefSeq" id="XP_021095333.1">
    <property type="nucleotide sequence ID" value="XM_021239674.1"/>
</dbReference>
<dbReference type="Gene3D" id="1.10.533.10">
    <property type="entry name" value="Death Domain, Fas"/>
    <property type="match status" value="1"/>
</dbReference>
<dbReference type="Gene3D" id="2.40.50.140">
    <property type="entry name" value="Nucleic acid-binding proteins"/>
    <property type="match status" value="2"/>
</dbReference>
<comment type="similarity">
    <text evidence="2">Belongs to the HIN-200 family.</text>
</comment>
<feature type="compositionally biased region" description="Polar residues" evidence="4">
    <location>
        <begin position="297"/>
        <end position="314"/>
    </location>
</feature>
<dbReference type="GO" id="GO:0005829">
    <property type="term" value="C:cytosol"/>
    <property type="evidence" value="ECO:0007669"/>
    <property type="project" value="TreeGrafter"/>
</dbReference>
<gene>
    <name evidence="8 9 10 11" type="primary">LOC101704976</name>
</gene>
<dbReference type="FunFam" id="2.40.50.140:FF:000101">
    <property type="entry name" value="Myeloid cell nuclear differentiation antigen"/>
    <property type="match status" value="1"/>
</dbReference>
<evidence type="ECO:0000256" key="4">
    <source>
        <dbReference type="SAM" id="MobiDB-lite"/>
    </source>
</evidence>
<evidence type="ECO:0000259" key="6">
    <source>
        <dbReference type="PROSITE" id="PS50834"/>
    </source>
</evidence>
<feature type="domain" description="Pyrin" evidence="5">
    <location>
        <begin position="1"/>
        <end position="88"/>
    </location>
</feature>
<dbReference type="PROSITE" id="PS50834">
    <property type="entry name" value="HIN_200"/>
    <property type="match status" value="1"/>
</dbReference>
<accession>A0AAX6RHW2</accession>
<feature type="compositionally biased region" description="Basic and acidic residues" evidence="4">
    <location>
        <begin position="123"/>
        <end position="134"/>
    </location>
</feature>
<evidence type="ECO:0000313" key="11">
    <source>
        <dbReference type="RefSeq" id="XP_021095334.1"/>
    </source>
</evidence>
<feature type="compositionally biased region" description="Polar residues" evidence="4">
    <location>
        <begin position="247"/>
        <end position="256"/>
    </location>
</feature>
<evidence type="ECO:0000313" key="7">
    <source>
        <dbReference type="Proteomes" id="UP000694906"/>
    </source>
</evidence>
<dbReference type="FunFam" id="2.40.50.140:FF:000105">
    <property type="entry name" value="Myeloid cell nuclear differentiation antigen"/>
    <property type="match status" value="1"/>
</dbReference>
<sequence>MANKFKNIVLLHGLHPVSDYHFKMVKSLLSSELKLTKKMQEDCDKIEFAELMEKKFRNDAGLGKLISLFKKMSDLQSIVDTLEKEKAKVLLKMKCKGKEKHAVKRSKQDESSSTQSLLNTEEESVKPESKDVPLSKKKKKSTKKMDDLQKNMVDQKMGLLPETSAASTGLQTPHKPPPISSRSSSTQKLSVTSPSSLHTPQMTPTPPTTLQTPQVAPETPSSSQQTPKLTPEPSNSLHTGMLPPAAASSSLQTAQGTPEPPSNLQHLWMPPSALSNFQTPLTTPPSSLQTPHIPLGPSSSLQTPQMLPGSATSSPLPMKPKLKPVPTEPSKECGYQKGPKEVMVLKVTEPFTYAVREEEQKIIHATVATENEFFRVKVFDITVKDKFTPKNIITISDYFGRDGFLEVYKTSTVSNVSADRQMEILPTLIHRAKATPKIRQLWSQSKGTYVNGIFTVCKKKVRQGCIFYEIQDNTGRMEVVVYGRLANIYCEEGDKLNLTCFEVAKSVDSWQLRSVLHSHLKVIKARKSKTQPIESGFKTETSLESQKPGWY</sequence>
<organism evidence="7 9">
    <name type="scientific">Heterocephalus glaber</name>
    <name type="common">Naked mole rat</name>
    <dbReference type="NCBI Taxonomy" id="10181"/>
    <lineage>
        <taxon>Eukaryota</taxon>
        <taxon>Metazoa</taxon>
        <taxon>Chordata</taxon>
        <taxon>Craniata</taxon>
        <taxon>Vertebrata</taxon>
        <taxon>Euteleostomi</taxon>
        <taxon>Mammalia</taxon>
        <taxon>Eutheria</taxon>
        <taxon>Euarchontoglires</taxon>
        <taxon>Glires</taxon>
        <taxon>Rodentia</taxon>
        <taxon>Hystricomorpha</taxon>
        <taxon>Bathyergidae</taxon>
        <taxon>Heterocephalus</taxon>
    </lineage>
</organism>
<dbReference type="AlphaFoldDB" id="A0AAX6RHW2"/>
<feature type="compositionally biased region" description="Low complexity" evidence="4">
    <location>
        <begin position="278"/>
        <end position="291"/>
    </location>
</feature>
<dbReference type="PROSITE" id="PS50824">
    <property type="entry name" value="DAPIN"/>
    <property type="match status" value="1"/>
</dbReference>
<evidence type="ECO:0000313" key="10">
    <source>
        <dbReference type="RefSeq" id="XP_021095333.1"/>
    </source>
</evidence>
<dbReference type="SUPFAM" id="SSF159141">
    <property type="entry name" value="HIN-2000 domain-like"/>
    <property type="match status" value="2"/>
</dbReference>
<dbReference type="GO" id="GO:0002218">
    <property type="term" value="P:activation of innate immune response"/>
    <property type="evidence" value="ECO:0007669"/>
    <property type="project" value="InterPro"/>
</dbReference>
<dbReference type="GO" id="GO:0035458">
    <property type="term" value="P:cellular response to interferon-beta"/>
    <property type="evidence" value="ECO:0007669"/>
    <property type="project" value="InterPro"/>
</dbReference>
<dbReference type="RefSeq" id="XP_021095332.1">
    <property type="nucleotide sequence ID" value="XM_021239673.1"/>
</dbReference>
<evidence type="ECO:0000313" key="9">
    <source>
        <dbReference type="RefSeq" id="XP_021095332.1"/>
    </source>
</evidence>
<dbReference type="GO" id="GO:0005654">
    <property type="term" value="C:nucleoplasm"/>
    <property type="evidence" value="ECO:0007669"/>
    <property type="project" value="TreeGrafter"/>
</dbReference>
<dbReference type="GO" id="GO:0003690">
    <property type="term" value="F:double-stranded DNA binding"/>
    <property type="evidence" value="ECO:0007669"/>
    <property type="project" value="TreeGrafter"/>
</dbReference>
<dbReference type="CDD" id="cd08305">
    <property type="entry name" value="Pyrin"/>
    <property type="match status" value="1"/>
</dbReference>
<feature type="compositionally biased region" description="Polar residues" evidence="4">
    <location>
        <begin position="219"/>
        <end position="238"/>
    </location>
</feature>
<dbReference type="SMART" id="SM01289">
    <property type="entry name" value="PYRIN"/>
    <property type="match status" value="1"/>
</dbReference>